<dbReference type="InterPro" id="IPR038717">
    <property type="entry name" value="Tc1-like_DDE_dom"/>
</dbReference>
<protein>
    <recommendedName>
        <fullName evidence="3">Tc1-like transposase DDE domain-containing protein</fullName>
    </recommendedName>
</protein>
<feature type="non-terminal residue" evidence="4">
    <location>
        <position position="1"/>
    </location>
</feature>
<keyword evidence="1" id="KW-0472">Membrane</keyword>
<dbReference type="InterPro" id="IPR047655">
    <property type="entry name" value="Transpos_IS630-like"/>
</dbReference>
<sequence length="441" mass="47282">RRPWVAFGLLLPMVPALALVLSVQGFLELPRWSSGKWLTELAAHPVLALVLGCVAAPVLEEIVMRGVLLRGLLRNYRPAQAGPSWVARRCGGPRSGWGGGAKKSVHAAERETPRVVALRQAFIEAIQVEDVTRFVFVDETSTNLTYCRRYGRAFGGQRLGQAVPLHSGPNVTVIAALTPEGLGALFSVNGAVTGEVFAVYLDQVLGPTLQPGDVVVLDNLPVHKVAGLEEVAQKYGARLLYLPPYSPDFNPIELAFSKLKTWLRTARARTRDALEDAIRAAAQWVTATDAENWFDHCGYHAQVSVIVNPGGTHSVLHQNGTTGVIVNPGVAGGRIGAGDQHADPGPQPGRPHHCLMQKGRAFARPFCVAAEEGLVGFGDELFLNHARRIADVELKDVATGFDIHAHAGRIGLVVGREPAQQVVVLGIDRKALGEFVTAAAT</sequence>
<dbReference type="Gene3D" id="3.30.420.10">
    <property type="entry name" value="Ribonuclease H-like superfamily/Ribonuclease H"/>
    <property type="match status" value="1"/>
</dbReference>
<evidence type="ECO:0000259" key="3">
    <source>
        <dbReference type="Pfam" id="PF13358"/>
    </source>
</evidence>
<name>A0A699L081_TANCI</name>
<keyword evidence="1" id="KW-1133">Transmembrane helix</keyword>
<feature type="signal peptide" evidence="2">
    <location>
        <begin position="1"/>
        <end position="18"/>
    </location>
</feature>
<accession>A0A699L081</accession>
<evidence type="ECO:0000256" key="2">
    <source>
        <dbReference type="SAM" id="SignalP"/>
    </source>
</evidence>
<reference evidence="4" key="1">
    <citation type="journal article" date="2019" name="Sci. Rep.">
        <title>Draft genome of Tanacetum cinerariifolium, the natural source of mosquito coil.</title>
        <authorList>
            <person name="Yamashiro T."/>
            <person name="Shiraishi A."/>
            <person name="Satake H."/>
            <person name="Nakayama K."/>
        </authorList>
    </citation>
    <scope>NUCLEOTIDE SEQUENCE</scope>
</reference>
<feature type="domain" description="Tc1-like transposase DDE" evidence="3">
    <location>
        <begin position="134"/>
        <end position="274"/>
    </location>
</feature>
<dbReference type="GO" id="GO:0003676">
    <property type="term" value="F:nucleic acid binding"/>
    <property type="evidence" value="ECO:0007669"/>
    <property type="project" value="InterPro"/>
</dbReference>
<comment type="caution">
    <text evidence="4">The sequence shown here is derived from an EMBL/GenBank/DDBJ whole genome shotgun (WGS) entry which is preliminary data.</text>
</comment>
<keyword evidence="1" id="KW-0812">Transmembrane</keyword>
<dbReference type="PANTHER" id="PTHR46564:SF1">
    <property type="entry name" value="TRANSPOSASE"/>
    <property type="match status" value="1"/>
</dbReference>
<organism evidence="4">
    <name type="scientific">Tanacetum cinerariifolium</name>
    <name type="common">Dalmatian daisy</name>
    <name type="synonym">Chrysanthemum cinerariifolium</name>
    <dbReference type="NCBI Taxonomy" id="118510"/>
    <lineage>
        <taxon>Eukaryota</taxon>
        <taxon>Viridiplantae</taxon>
        <taxon>Streptophyta</taxon>
        <taxon>Embryophyta</taxon>
        <taxon>Tracheophyta</taxon>
        <taxon>Spermatophyta</taxon>
        <taxon>Magnoliopsida</taxon>
        <taxon>eudicotyledons</taxon>
        <taxon>Gunneridae</taxon>
        <taxon>Pentapetalae</taxon>
        <taxon>asterids</taxon>
        <taxon>campanulids</taxon>
        <taxon>Asterales</taxon>
        <taxon>Asteraceae</taxon>
        <taxon>Asteroideae</taxon>
        <taxon>Anthemideae</taxon>
        <taxon>Anthemidinae</taxon>
        <taxon>Tanacetum</taxon>
    </lineage>
</organism>
<dbReference type="EMBL" id="BKCJ010573420">
    <property type="protein sequence ID" value="GFB19813.1"/>
    <property type="molecule type" value="Genomic_DNA"/>
</dbReference>
<dbReference type="PANTHER" id="PTHR46564">
    <property type="entry name" value="TRANSPOSASE"/>
    <property type="match status" value="1"/>
</dbReference>
<feature type="chain" id="PRO_5025378526" description="Tc1-like transposase DDE domain-containing protein" evidence="2">
    <location>
        <begin position="19"/>
        <end position="441"/>
    </location>
</feature>
<feature type="transmembrane region" description="Helical" evidence="1">
    <location>
        <begin position="42"/>
        <end position="64"/>
    </location>
</feature>
<dbReference type="Pfam" id="PF13358">
    <property type="entry name" value="DDE_3"/>
    <property type="match status" value="1"/>
</dbReference>
<keyword evidence="2" id="KW-0732">Signal</keyword>
<evidence type="ECO:0000256" key="1">
    <source>
        <dbReference type="SAM" id="Phobius"/>
    </source>
</evidence>
<gene>
    <name evidence="4" type="ORF">Tci_691784</name>
</gene>
<proteinExistence type="predicted"/>
<evidence type="ECO:0000313" key="4">
    <source>
        <dbReference type="EMBL" id="GFB19813.1"/>
    </source>
</evidence>
<dbReference type="NCBIfam" id="NF033545">
    <property type="entry name" value="transpos_IS630"/>
    <property type="match status" value="1"/>
</dbReference>
<dbReference type="AlphaFoldDB" id="A0A699L081"/>
<dbReference type="InterPro" id="IPR036397">
    <property type="entry name" value="RNaseH_sf"/>
</dbReference>